<evidence type="ECO:0000313" key="2">
    <source>
        <dbReference type="Proteomes" id="UP000185895"/>
    </source>
</evidence>
<gene>
    <name evidence="1" type="ORF">BJI46_11910</name>
</gene>
<name>A0A1E7RCE0_9GAMM</name>
<accession>A0A1E7RCE0</accession>
<reference evidence="1 2" key="1">
    <citation type="submission" date="2016-09" db="EMBL/GenBank/DDBJ databases">
        <authorList>
            <person name="Capua I."/>
            <person name="De Benedictis P."/>
            <person name="Joannis T."/>
            <person name="Lombin L.H."/>
            <person name="Cattoli G."/>
        </authorList>
    </citation>
    <scope>NUCLEOTIDE SEQUENCE [LARGE SCALE GENOMIC DNA]</scope>
    <source>
        <strain evidence="1 2">ANC 4671</strain>
    </source>
</reference>
<proteinExistence type="predicted"/>
<dbReference type="STRING" id="1262585.BJI46_11910"/>
<protein>
    <submittedName>
        <fullName evidence="1">Uncharacterized protein</fullName>
    </submittedName>
</protein>
<organism evidence="1 2">
    <name type="scientific">Acinetobacter qingfengensis</name>
    <dbReference type="NCBI Taxonomy" id="1262585"/>
    <lineage>
        <taxon>Bacteria</taxon>
        <taxon>Pseudomonadati</taxon>
        <taxon>Pseudomonadota</taxon>
        <taxon>Gammaproteobacteria</taxon>
        <taxon>Moraxellales</taxon>
        <taxon>Moraxellaceae</taxon>
        <taxon>Acinetobacter</taxon>
    </lineage>
</organism>
<sequence length="114" mass="13489">MKFFTAHCVRCYIEDDVYTIGLSDDEFDPIDFVILSRMQDENEIGLLINDNDFEFSNAIDRVSFKFDELHILIRPQNIDQVDYSRIQIRLDDVPAKFKQHLIQLFKPSDVELMV</sequence>
<dbReference type="Proteomes" id="UP000185895">
    <property type="component" value="Unassembled WGS sequence"/>
</dbReference>
<comment type="caution">
    <text evidence="1">The sequence shown here is derived from an EMBL/GenBank/DDBJ whole genome shotgun (WGS) entry which is preliminary data.</text>
</comment>
<keyword evidence="2" id="KW-1185">Reference proteome</keyword>
<dbReference type="EMBL" id="MKKK01000018">
    <property type="protein sequence ID" value="OEY96887.1"/>
    <property type="molecule type" value="Genomic_DNA"/>
</dbReference>
<evidence type="ECO:0000313" key="1">
    <source>
        <dbReference type="EMBL" id="OEY96887.1"/>
    </source>
</evidence>
<dbReference type="RefSeq" id="WP_070069681.1">
    <property type="nucleotide sequence ID" value="NZ_MKKK01000018.1"/>
</dbReference>
<dbReference type="AlphaFoldDB" id="A0A1E7RCE0"/>